<dbReference type="InterPro" id="IPR002197">
    <property type="entry name" value="HTH_Fis"/>
</dbReference>
<organism evidence="2 3">
    <name type="scientific">Amycolatopsis rhabdoformis</name>
    <dbReference type="NCBI Taxonomy" id="1448059"/>
    <lineage>
        <taxon>Bacteria</taxon>
        <taxon>Bacillati</taxon>
        <taxon>Actinomycetota</taxon>
        <taxon>Actinomycetes</taxon>
        <taxon>Pseudonocardiales</taxon>
        <taxon>Pseudonocardiaceae</taxon>
        <taxon>Amycolatopsis</taxon>
    </lineage>
</organism>
<evidence type="ECO:0000313" key="2">
    <source>
        <dbReference type="EMBL" id="WSE32053.1"/>
    </source>
</evidence>
<gene>
    <name evidence="2" type="ORF">VSH64_08025</name>
</gene>
<reference evidence="2 3" key="1">
    <citation type="journal article" date="2015" name="Int. J. Syst. Evol. Microbiol.">
        <title>Amycolatopsis rhabdoformis sp. nov., an actinomycete isolated from a tropical forest soil.</title>
        <authorList>
            <person name="Souza W.R."/>
            <person name="Silva R.E."/>
            <person name="Goodfellow M."/>
            <person name="Busarakam K."/>
            <person name="Figueiro F.S."/>
            <person name="Ferreira D."/>
            <person name="Rodrigues-Filho E."/>
            <person name="Moraes L.A.B."/>
            <person name="Zucchi T.D."/>
        </authorList>
    </citation>
    <scope>NUCLEOTIDE SEQUENCE [LARGE SCALE GENOMIC DNA]</scope>
    <source>
        <strain evidence="2 3">NCIMB 14900</strain>
    </source>
</reference>
<accession>A0ABZ1ID28</accession>
<evidence type="ECO:0000313" key="3">
    <source>
        <dbReference type="Proteomes" id="UP001330812"/>
    </source>
</evidence>
<dbReference type="PRINTS" id="PR01590">
    <property type="entry name" value="HTHFIS"/>
</dbReference>
<name>A0ABZ1ID28_9PSEU</name>
<keyword evidence="3" id="KW-1185">Reference proteome</keyword>
<dbReference type="EMBL" id="CP142149">
    <property type="protein sequence ID" value="WSE32053.1"/>
    <property type="molecule type" value="Genomic_DNA"/>
</dbReference>
<dbReference type="RefSeq" id="WP_326834861.1">
    <property type="nucleotide sequence ID" value="NZ_CP142149.1"/>
</dbReference>
<dbReference type="Gene3D" id="3.30.450.40">
    <property type="match status" value="1"/>
</dbReference>
<sequence length="344" mass="36928">MTAVPSVPSSDVWQQFLEADRRGSARPEIEESWVRSRQSGVDPERLDLADAAYDPGALLVAVGSQVIPGTADLLVGDSASVALVDPRGTLTWRWESDPALRRDLQQVEVEPGHRYVEDGVGTCGVGLSMAVRSASMVVGAEHFKQAWHPYTCATAPIVDPVTRLLLGSVNVCCRAEHTNRFVMAAVVAFAERLRSALREAATPRQRRLVDAHMTYRGLPGTTVLTLDGEILISDGGPAPGLPDRATLWSALREAGPSATHLTLADGRVATVRPVTPGRFEDGCVLIFTAFAPAGHENPLHNAEAEIIREILVACGGNKTAAAQRLGMARGTLYKRIRRYGLAEG</sequence>
<dbReference type="InterPro" id="IPR029016">
    <property type="entry name" value="GAF-like_dom_sf"/>
</dbReference>
<proteinExistence type="predicted"/>
<dbReference type="Gene3D" id="1.10.10.60">
    <property type="entry name" value="Homeodomain-like"/>
    <property type="match status" value="1"/>
</dbReference>
<dbReference type="Pfam" id="PF02954">
    <property type="entry name" value="HTH_8"/>
    <property type="match status" value="1"/>
</dbReference>
<protein>
    <submittedName>
        <fullName evidence="2">Helix-turn-helix domain-containing protein</fullName>
    </submittedName>
</protein>
<feature type="domain" description="DNA binding HTH" evidence="1">
    <location>
        <begin position="301"/>
        <end position="339"/>
    </location>
</feature>
<dbReference type="Proteomes" id="UP001330812">
    <property type="component" value="Chromosome"/>
</dbReference>
<dbReference type="InterPro" id="IPR009057">
    <property type="entry name" value="Homeodomain-like_sf"/>
</dbReference>
<evidence type="ECO:0000259" key="1">
    <source>
        <dbReference type="Pfam" id="PF02954"/>
    </source>
</evidence>
<dbReference type="SUPFAM" id="SSF46689">
    <property type="entry name" value="Homeodomain-like"/>
    <property type="match status" value="1"/>
</dbReference>